<dbReference type="InterPro" id="IPR022764">
    <property type="entry name" value="Peptidase_S54_rhomboid_dom"/>
</dbReference>
<accession>A0A2N0AWC6</accession>
<evidence type="ECO:0000313" key="10">
    <source>
        <dbReference type="EMBL" id="TGL68728.1"/>
    </source>
</evidence>
<dbReference type="PANTHER" id="PTHR43731">
    <property type="entry name" value="RHOMBOID PROTEASE"/>
    <property type="match status" value="1"/>
</dbReference>
<name>A0A2N0AWC6_9LEPT</name>
<evidence type="ECO:0000256" key="5">
    <source>
        <dbReference type="ARBA" id="ARBA00022989"/>
    </source>
</evidence>
<dbReference type="Gene3D" id="1.20.1540.10">
    <property type="entry name" value="Rhomboid-like"/>
    <property type="match status" value="1"/>
</dbReference>
<organism evidence="9 12">
    <name type="scientific">Leptospira levettii</name>
    <dbReference type="NCBI Taxonomy" id="2023178"/>
    <lineage>
        <taxon>Bacteria</taxon>
        <taxon>Pseudomonadati</taxon>
        <taxon>Spirochaetota</taxon>
        <taxon>Spirochaetia</taxon>
        <taxon>Leptospirales</taxon>
        <taxon>Leptospiraceae</taxon>
        <taxon>Leptospira</taxon>
    </lineage>
</organism>
<feature type="transmembrane region" description="Helical" evidence="7">
    <location>
        <begin position="139"/>
        <end position="156"/>
    </location>
</feature>
<gene>
    <name evidence="10" type="ORF">EHQ60_12690</name>
    <name evidence="9" type="ORF">ND810_07265</name>
</gene>
<keyword evidence="9" id="KW-0645">Protease</keyword>
<dbReference type="Proteomes" id="UP000297352">
    <property type="component" value="Unassembled WGS sequence"/>
</dbReference>
<feature type="domain" description="Peptidase S54 rhomboid" evidence="8">
    <location>
        <begin position="55"/>
        <end position="210"/>
    </location>
</feature>
<dbReference type="EMBL" id="JAMQQD010000002">
    <property type="protein sequence ID" value="MCW7514952.1"/>
    <property type="molecule type" value="Genomic_DNA"/>
</dbReference>
<feature type="transmembrane region" description="Helical" evidence="7">
    <location>
        <begin position="20"/>
        <end position="37"/>
    </location>
</feature>
<dbReference type="EMBL" id="RQGI01000049">
    <property type="protein sequence ID" value="TGL68728.1"/>
    <property type="molecule type" value="Genomic_DNA"/>
</dbReference>
<comment type="subcellular location">
    <subcellularLocation>
        <location evidence="1">Membrane</location>
        <topology evidence="1">Multi-pass membrane protein</topology>
    </subcellularLocation>
</comment>
<keyword evidence="5 7" id="KW-1133">Transmembrane helix</keyword>
<sequence length="317" mass="35543">MSRNRSQGPSLFGNPILHPLNVILILNCFIFFLQYFANQQLIFRFGLTPDFVLSGEIWQILTYGFLHEVGLLPIHLLFNMYAMYMLGSNIIPIIGKSKFIILYFLSQIGAGIFVVGSAYLNVMLGGGISVLESMTSQTIGASGAVFGLLALFGLFYPNAELLLFIFPVKAKNAVWVSLVIGYLISQFGNAPISNTCHLGGAMTAWLLVKLFPKQFLPTTLPYLPGMEWESSRQSESIPQQKPKVVPVEDLFLDQKKLNETVLRQIESKKDRTSVIHYLQPLQVENANICPPSTYNTEDPICLRCEWLPNCALRKVQE</sequence>
<dbReference type="PANTHER" id="PTHR43731:SF14">
    <property type="entry name" value="PRESENILIN-ASSOCIATED RHOMBOID-LIKE PROTEIN, MITOCHONDRIAL"/>
    <property type="match status" value="1"/>
</dbReference>
<evidence type="ECO:0000313" key="12">
    <source>
        <dbReference type="Proteomes" id="UP001209694"/>
    </source>
</evidence>
<reference evidence="11" key="2">
    <citation type="journal article" date="2019" name="PLoS Negl. Trop. Dis.">
        <title>Revisiting the worldwide diversity of Leptospira species in the environment.</title>
        <authorList>
            <person name="Vincent A.T."/>
            <person name="Schiettekatte O."/>
            <person name="Bourhy P."/>
            <person name="Veyrier F.J."/>
            <person name="Picardeau M."/>
        </authorList>
    </citation>
    <scope>NUCLEOTIDE SEQUENCE [LARGE SCALE GENOMIC DNA]</scope>
    <source>
        <strain evidence="11">201702449</strain>
    </source>
</reference>
<protein>
    <submittedName>
        <fullName evidence="9">Rhomboid family intramembrane serine protease</fullName>
    </submittedName>
</protein>
<keyword evidence="6 7" id="KW-0472">Membrane</keyword>
<evidence type="ECO:0000256" key="1">
    <source>
        <dbReference type="ARBA" id="ARBA00004141"/>
    </source>
</evidence>
<evidence type="ECO:0000256" key="6">
    <source>
        <dbReference type="ARBA" id="ARBA00023136"/>
    </source>
</evidence>
<keyword evidence="3 7" id="KW-0812">Transmembrane</keyword>
<feature type="transmembrane region" description="Helical" evidence="7">
    <location>
        <begin position="57"/>
        <end position="78"/>
    </location>
</feature>
<feature type="transmembrane region" description="Helical" evidence="7">
    <location>
        <begin position="163"/>
        <end position="184"/>
    </location>
</feature>
<comment type="caution">
    <text evidence="9">The sequence shown here is derived from an EMBL/GenBank/DDBJ whole genome shotgun (WGS) entry which is preliminary data.</text>
</comment>
<feature type="transmembrane region" description="Helical" evidence="7">
    <location>
        <begin position="99"/>
        <end position="119"/>
    </location>
</feature>
<evidence type="ECO:0000256" key="4">
    <source>
        <dbReference type="ARBA" id="ARBA00022801"/>
    </source>
</evidence>
<dbReference type="AlphaFoldDB" id="A0A2N0AWC6"/>
<keyword evidence="11" id="KW-1185">Reference proteome</keyword>
<dbReference type="GO" id="GO:0004252">
    <property type="term" value="F:serine-type endopeptidase activity"/>
    <property type="evidence" value="ECO:0007669"/>
    <property type="project" value="InterPro"/>
</dbReference>
<dbReference type="GO" id="GO:0016020">
    <property type="term" value="C:membrane"/>
    <property type="evidence" value="ECO:0007669"/>
    <property type="project" value="UniProtKB-SubCell"/>
</dbReference>
<reference evidence="9" key="3">
    <citation type="submission" date="2022-06" db="EMBL/GenBank/DDBJ databases">
        <title>Leptospira isolates from biofilms formed at urban environments.</title>
        <authorList>
            <person name="Ribeiro P.S."/>
            <person name="Sousa T."/>
            <person name="Carvalho N."/>
            <person name="Aburjaile F."/>
            <person name="Neves F."/>
            <person name="Oliveira D."/>
            <person name="Blanco L."/>
            <person name="Lima J."/>
            <person name="Costa F."/>
            <person name="Brenig B."/>
            <person name="Soares S."/>
            <person name="Ramos R."/>
            <person name="Goes-Neto A."/>
            <person name="Matiuzzi M."/>
            <person name="Azevedo V."/>
            <person name="Ristow P."/>
        </authorList>
    </citation>
    <scope>NUCLEOTIDE SEQUENCE</scope>
    <source>
        <strain evidence="9">VSF7</strain>
    </source>
</reference>
<evidence type="ECO:0000259" key="8">
    <source>
        <dbReference type="Pfam" id="PF01694"/>
    </source>
</evidence>
<reference evidence="10" key="1">
    <citation type="submission" date="2018-10" db="EMBL/GenBank/DDBJ databases">
        <authorList>
            <person name="Vincent A.T."/>
            <person name="Schiettekatte O."/>
            <person name="Bourhy P."/>
            <person name="Veyrier F.J."/>
            <person name="Picardeau M."/>
        </authorList>
    </citation>
    <scope>NUCLEOTIDE SEQUENCE</scope>
    <source>
        <strain evidence="10">201702449</strain>
    </source>
</reference>
<evidence type="ECO:0000256" key="3">
    <source>
        <dbReference type="ARBA" id="ARBA00022692"/>
    </source>
</evidence>
<dbReference type="InterPro" id="IPR050925">
    <property type="entry name" value="Rhomboid_protease_S54"/>
</dbReference>
<dbReference type="RefSeq" id="WP_100716328.1">
    <property type="nucleotide sequence ID" value="NZ_JAMQPS010000001.1"/>
</dbReference>
<dbReference type="GeneID" id="93339775"/>
<evidence type="ECO:0000256" key="2">
    <source>
        <dbReference type="ARBA" id="ARBA00009045"/>
    </source>
</evidence>
<dbReference type="SUPFAM" id="SSF144091">
    <property type="entry name" value="Rhomboid-like"/>
    <property type="match status" value="1"/>
</dbReference>
<dbReference type="Proteomes" id="UP001209694">
    <property type="component" value="Unassembled WGS sequence"/>
</dbReference>
<dbReference type="Pfam" id="PF01694">
    <property type="entry name" value="Rhomboid"/>
    <property type="match status" value="1"/>
</dbReference>
<dbReference type="GO" id="GO:0006508">
    <property type="term" value="P:proteolysis"/>
    <property type="evidence" value="ECO:0007669"/>
    <property type="project" value="UniProtKB-KW"/>
</dbReference>
<evidence type="ECO:0000313" key="9">
    <source>
        <dbReference type="EMBL" id="MCW7514952.1"/>
    </source>
</evidence>
<evidence type="ECO:0000313" key="11">
    <source>
        <dbReference type="Proteomes" id="UP000297352"/>
    </source>
</evidence>
<evidence type="ECO:0000256" key="7">
    <source>
        <dbReference type="SAM" id="Phobius"/>
    </source>
</evidence>
<keyword evidence="4" id="KW-0378">Hydrolase</keyword>
<dbReference type="InterPro" id="IPR035952">
    <property type="entry name" value="Rhomboid-like_sf"/>
</dbReference>
<proteinExistence type="inferred from homology"/>
<comment type="similarity">
    <text evidence="2">Belongs to the peptidase S54 family.</text>
</comment>